<evidence type="ECO:0000313" key="2">
    <source>
        <dbReference type="EMBL" id="KAJ0396193.1"/>
    </source>
</evidence>
<keyword evidence="3" id="KW-1185">Reference proteome</keyword>
<gene>
    <name evidence="2" type="ORF">P43SY_001900</name>
</gene>
<accession>A0AAD5M6B6</accession>
<organism evidence="2 3">
    <name type="scientific">Pythium insidiosum</name>
    <name type="common">Pythiosis disease agent</name>
    <dbReference type="NCBI Taxonomy" id="114742"/>
    <lineage>
        <taxon>Eukaryota</taxon>
        <taxon>Sar</taxon>
        <taxon>Stramenopiles</taxon>
        <taxon>Oomycota</taxon>
        <taxon>Peronosporomycetes</taxon>
        <taxon>Pythiales</taxon>
        <taxon>Pythiaceae</taxon>
        <taxon>Pythium</taxon>
    </lineage>
</organism>
<reference evidence="2" key="1">
    <citation type="submission" date="2021-12" db="EMBL/GenBank/DDBJ databases">
        <title>Prjna785345.</title>
        <authorList>
            <person name="Rujirawat T."/>
            <person name="Krajaejun T."/>
        </authorList>
    </citation>
    <scope>NUCLEOTIDE SEQUENCE</scope>
    <source>
        <strain evidence="2">Pi057C3</strain>
    </source>
</reference>
<feature type="region of interest" description="Disordered" evidence="1">
    <location>
        <begin position="129"/>
        <end position="171"/>
    </location>
</feature>
<evidence type="ECO:0000313" key="3">
    <source>
        <dbReference type="Proteomes" id="UP001209570"/>
    </source>
</evidence>
<dbReference type="EMBL" id="JAKCXM010000306">
    <property type="protein sequence ID" value="KAJ0396193.1"/>
    <property type="molecule type" value="Genomic_DNA"/>
</dbReference>
<protein>
    <submittedName>
        <fullName evidence="2">Uncharacterized protein</fullName>
    </submittedName>
</protein>
<dbReference type="AlphaFoldDB" id="A0AAD5M6B6"/>
<sequence length="171" mass="19152">MLQQWRTRVLRWHQLSRYYLNKWQYDGSKWAERVWYGRGSQSPTSVASVPFMLTRQMRLDLERAGFPAHEIAALLPRTAHQLLTDKVSYAQFRLQQQTQQTQQQQQPAAAAAASAADAHKEIHAIVQAIEARAQPPQSGATDGPSASQAPSSVVMVVPAMDESDQDRKAAI</sequence>
<comment type="caution">
    <text evidence="2">The sequence shown here is derived from an EMBL/GenBank/DDBJ whole genome shotgun (WGS) entry which is preliminary data.</text>
</comment>
<dbReference type="Proteomes" id="UP001209570">
    <property type="component" value="Unassembled WGS sequence"/>
</dbReference>
<feature type="compositionally biased region" description="Polar residues" evidence="1">
    <location>
        <begin position="135"/>
        <end position="151"/>
    </location>
</feature>
<proteinExistence type="predicted"/>
<name>A0AAD5M6B6_PYTIN</name>
<evidence type="ECO:0000256" key="1">
    <source>
        <dbReference type="SAM" id="MobiDB-lite"/>
    </source>
</evidence>